<keyword evidence="3" id="KW-1185">Reference proteome</keyword>
<dbReference type="SUPFAM" id="SSF48452">
    <property type="entry name" value="TPR-like"/>
    <property type="match status" value="1"/>
</dbReference>
<evidence type="ECO:0008006" key="4">
    <source>
        <dbReference type="Google" id="ProtNLM"/>
    </source>
</evidence>
<reference evidence="2 3" key="1">
    <citation type="submission" date="2020-08" db="EMBL/GenBank/DDBJ databases">
        <title>Genomic Encyclopedia of Type Strains, Phase IV (KMG-IV): sequencing the most valuable type-strain genomes for metagenomic binning, comparative biology and taxonomic classification.</title>
        <authorList>
            <person name="Goeker M."/>
        </authorList>
    </citation>
    <scope>NUCLEOTIDE SEQUENCE [LARGE SCALE GENOMIC DNA]</scope>
    <source>
        <strain evidence="2 3">DSM 27471</strain>
    </source>
</reference>
<dbReference type="PROSITE" id="PS51257">
    <property type="entry name" value="PROKAR_LIPOPROTEIN"/>
    <property type="match status" value="1"/>
</dbReference>
<feature type="signal peptide" evidence="1">
    <location>
        <begin position="1"/>
        <end position="22"/>
    </location>
</feature>
<proteinExistence type="predicted"/>
<dbReference type="InterPro" id="IPR011990">
    <property type="entry name" value="TPR-like_helical_dom_sf"/>
</dbReference>
<protein>
    <recommendedName>
        <fullName evidence="4">Starch-binding associating with outer membrane</fullName>
    </recommendedName>
</protein>
<gene>
    <name evidence="2" type="ORF">FHX64_002928</name>
</gene>
<comment type="caution">
    <text evidence="2">The sequence shown here is derived from an EMBL/GenBank/DDBJ whole genome shotgun (WGS) entry which is preliminary data.</text>
</comment>
<dbReference type="Gene3D" id="1.25.40.390">
    <property type="match status" value="1"/>
</dbReference>
<evidence type="ECO:0000313" key="3">
    <source>
        <dbReference type="Proteomes" id="UP000544222"/>
    </source>
</evidence>
<evidence type="ECO:0000256" key="1">
    <source>
        <dbReference type="SAM" id="SignalP"/>
    </source>
</evidence>
<dbReference type="Pfam" id="PF12771">
    <property type="entry name" value="SusD-like_2"/>
    <property type="match status" value="1"/>
</dbReference>
<keyword evidence="1" id="KW-0732">Signal</keyword>
<sequence length="483" mass="53493">MKNILFILLGFLAVSCSKQSLADLNKDVKNPSDVPGNTLFSNAEKNLSDQDVSLNVNHNDFDLWSQYLTETTYTDEANYNIFTRNVPDYAWTTYYRDILENLQRADSLIRSENTTPPVTDAFLAAQKNRLAIIDILACYAWDQMETTWGNIPYSEALNIQNVLPKYDDALTIHKDLISRVTTDIAALDPSNASFGDADLIYSGDVSLWKEFGNGLLIKMAIEIANVSSESTLVKTTIQNAMAGTFASSNDDAIFDYLSSTPNTNPLYVDLVLSGRSDYVAANTIINKMDSLNDPRLSFYFDQNLGTNTYLGGTYGNSSAFPNYTHINTAISNTPSFPHAMMTYSEIQFYLAEAAARGIISGDASTYFNDAVTASIVSWGGTTAQAATYLAQPTVAYNASNWAESIGTQAWISFYLRGYLGWTEWRRLGYPAMNEPPHPATGVVTFPYRYPYPSGEQTLNPDNYTSAAKAIGGDLMSTKLYWEK</sequence>
<dbReference type="AlphaFoldDB" id="A0A7W5DU33"/>
<dbReference type="EMBL" id="JACHYB010000002">
    <property type="protein sequence ID" value="MBB3188730.1"/>
    <property type="molecule type" value="Genomic_DNA"/>
</dbReference>
<evidence type="ECO:0000313" key="2">
    <source>
        <dbReference type="EMBL" id="MBB3188730.1"/>
    </source>
</evidence>
<dbReference type="RefSeq" id="WP_183414450.1">
    <property type="nucleotide sequence ID" value="NZ_JACHYB010000002.1"/>
</dbReference>
<dbReference type="InterPro" id="IPR041662">
    <property type="entry name" value="SusD-like_2"/>
</dbReference>
<organism evidence="2 3">
    <name type="scientific">Microbacter margulisiae</name>
    <dbReference type="NCBI Taxonomy" id="1350067"/>
    <lineage>
        <taxon>Bacteria</taxon>
        <taxon>Pseudomonadati</taxon>
        <taxon>Bacteroidota</taxon>
        <taxon>Bacteroidia</taxon>
        <taxon>Bacteroidales</taxon>
        <taxon>Porphyromonadaceae</taxon>
        <taxon>Microbacter</taxon>
    </lineage>
</organism>
<feature type="chain" id="PRO_5030584219" description="Starch-binding associating with outer membrane" evidence="1">
    <location>
        <begin position="23"/>
        <end position="483"/>
    </location>
</feature>
<accession>A0A7W5DU33</accession>
<dbReference type="Proteomes" id="UP000544222">
    <property type="component" value="Unassembled WGS sequence"/>
</dbReference>
<name>A0A7W5DU33_9PORP</name>